<feature type="modified residue" description="Phosphohistidine; by autocatalysis" evidence="11">
    <location>
        <position position="156"/>
    </location>
</feature>
<dbReference type="Proteomes" id="UP000051999">
    <property type="component" value="Unassembled WGS sequence"/>
</dbReference>
<keyword evidence="4 10" id="KW-0808">Transferase</keyword>
<dbReference type="GO" id="GO:0000155">
    <property type="term" value="F:phosphorelay sensor kinase activity"/>
    <property type="evidence" value="ECO:0007669"/>
    <property type="project" value="InterPro"/>
</dbReference>
<evidence type="ECO:0000256" key="7">
    <source>
        <dbReference type="ARBA" id="ARBA00022989"/>
    </source>
</evidence>
<comment type="catalytic activity">
    <reaction evidence="1 10">
        <text>ATP + protein L-histidine = ADP + protein N-phospho-L-histidine.</text>
        <dbReference type="EC" id="2.7.13.3"/>
    </reaction>
</comment>
<accession>A0A0R1RUL9</accession>
<dbReference type="InterPro" id="IPR003594">
    <property type="entry name" value="HATPase_dom"/>
</dbReference>
<dbReference type="PROSITE" id="PS50109">
    <property type="entry name" value="HIS_KIN"/>
    <property type="match status" value="1"/>
</dbReference>
<dbReference type="Gene3D" id="1.20.5.1930">
    <property type="match status" value="1"/>
</dbReference>
<dbReference type="PIRSF" id="PIRSF037432">
    <property type="entry name" value="STHK_NreB"/>
    <property type="match status" value="1"/>
</dbReference>
<dbReference type="InterPro" id="IPR017203">
    <property type="entry name" value="Sig_transdc_His_kinase_NreB"/>
</dbReference>
<dbReference type="InterPro" id="IPR050482">
    <property type="entry name" value="Sensor_HK_TwoCompSys"/>
</dbReference>
<keyword evidence="11" id="KW-0597">Phosphoprotein</keyword>
<evidence type="ECO:0000256" key="8">
    <source>
        <dbReference type="ARBA" id="ARBA00023012"/>
    </source>
</evidence>
<dbReference type="PANTHER" id="PTHR24421:SF37">
    <property type="entry name" value="SENSOR HISTIDINE KINASE NARS"/>
    <property type="match status" value="1"/>
</dbReference>
<dbReference type="EC" id="2.7.13.3" evidence="10"/>
<dbReference type="InterPro" id="IPR011712">
    <property type="entry name" value="Sig_transdc_His_kin_sub3_dim/P"/>
</dbReference>
<evidence type="ECO:0000256" key="9">
    <source>
        <dbReference type="ARBA" id="ARBA00023136"/>
    </source>
</evidence>
<comment type="PTM">
    <text evidence="11">Autophosphorylated.</text>
</comment>
<sequence length="357" mass="39443">MFEGGYFVFDKDQLIHKYFEQAPEAILIFQDDELIASNALAQTLENKLNFSPQYLIEIVQATLWRNRDRSGCQRCQVMNSTTDFSMPVLSQCTDSQLTNYAMTYTVLDAASNTFALTLKSCGAIDRVNMLADRRKQNCAINDAQEQARKTISADLHDSIAQGVYAAIMGVRKLNEPCCCECASVMHKRTGIIEAQLRDTLREVKDMAINIRPSVLDAFGLVEAFKTLAERIETATGVTITVAGNATGDNLTPAVQNTLYRIAQEAINNVLKHAEATEVLLLFVAHQHYVSLQIIDNGVGFEVANHQAFNGHSLGLHDMSDRIKALNGVFEIDSKLDVGTTITVKFPIKVMEGSLPDA</sequence>
<gene>
    <name evidence="13" type="ORF">FD35_GL001177</name>
</gene>
<evidence type="ECO:0000259" key="12">
    <source>
        <dbReference type="PROSITE" id="PS50109"/>
    </source>
</evidence>
<dbReference type="Pfam" id="PF07730">
    <property type="entry name" value="HisKA_3"/>
    <property type="match status" value="1"/>
</dbReference>
<dbReference type="AlphaFoldDB" id="A0A0R1RUL9"/>
<dbReference type="GO" id="GO:0005524">
    <property type="term" value="F:ATP binding"/>
    <property type="evidence" value="ECO:0007669"/>
    <property type="project" value="UniProtKB-KW"/>
</dbReference>
<protein>
    <recommendedName>
        <fullName evidence="10">Sensor histidine kinase</fullName>
        <ecNumber evidence="10">2.7.13.3</ecNumber>
    </recommendedName>
</protein>
<evidence type="ECO:0000256" key="10">
    <source>
        <dbReference type="PIRNR" id="PIRNR037432"/>
    </source>
</evidence>
<dbReference type="GO" id="GO:0005506">
    <property type="term" value="F:iron ion binding"/>
    <property type="evidence" value="ECO:0007669"/>
    <property type="project" value="InterPro"/>
</dbReference>
<dbReference type="EMBL" id="AZFF01000002">
    <property type="protein sequence ID" value="KRL56883.1"/>
    <property type="molecule type" value="Genomic_DNA"/>
</dbReference>
<keyword evidence="3" id="KW-1003">Cell membrane</keyword>
<feature type="domain" description="Histidine kinase" evidence="12">
    <location>
        <begin position="258"/>
        <end position="349"/>
    </location>
</feature>
<dbReference type="eggNOG" id="COG4585">
    <property type="taxonomic scope" value="Bacteria"/>
</dbReference>
<dbReference type="GO" id="GO:0005886">
    <property type="term" value="C:plasma membrane"/>
    <property type="evidence" value="ECO:0007669"/>
    <property type="project" value="UniProtKB-SubCell"/>
</dbReference>
<comment type="subcellular location">
    <subcellularLocation>
        <location evidence="2">Cell membrane</location>
        <topology evidence="2">Multi-pass membrane protein</topology>
    </subcellularLocation>
</comment>
<organism evidence="13 14">
    <name type="scientific">Furfurilactobacillus rossiae DSM 15814</name>
    <dbReference type="NCBI Taxonomy" id="1114972"/>
    <lineage>
        <taxon>Bacteria</taxon>
        <taxon>Bacillati</taxon>
        <taxon>Bacillota</taxon>
        <taxon>Bacilli</taxon>
        <taxon>Lactobacillales</taxon>
        <taxon>Lactobacillaceae</taxon>
        <taxon>Furfurilactobacillus</taxon>
    </lineage>
</organism>
<evidence type="ECO:0000256" key="6">
    <source>
        <dbReference type="ARBA" id="ARBA00022777"/>
    </source>
</evidence>
<evidence type="ECO:0000256" key="5">
    <source>
        <dbReference type="ARBA" id="ARBA00022692"/>
    </source>
</evidence>
<reference evidence="13 14" key="1">
    <citation type="journal article" date="2015" name="Genome Announc.">
        <title>Expanding the biotechnology potential of lactobacilli through comparative genomics of 213 strains and associated genera.</title>
        <authorList>
            <person name="Sun Z."/>
            <person name="Harris H.M."/>
            <person name="McCann A."/>
            <person name="Guo C."/>
            <person name="Argimon S."/>
            <person name="Zhang W."/>
            <person name="Yang X."/>
            <person name="Jeffery I.B."/>
            <person name="Cooney J.C."/>
            <person name="Kagawa T.F."/>
            <person name="Liu W."/>
            <person name="Song Y."/>
            <person name="Salvetti E."/>
            <person name="Wrobel A."/>
            <person name="Rasinkangas P."/>
            <person name="Parkhill J."/>
            <person name="Rea M.C."/>
            <person name="O'Sullivan O."/>
            <person name="Ritari J."/>
            <person name="Douillard F.P."/>
            <person name="Paul Ross R."/>
            <person name="Yang R."/>
            <person name="Briner A.E."/>
            <person name="Felis G.E."/>
            <person name="de Vos W.M."/>
            <person name="Barrangou R."/>
            <person name="Klaenhammer T.R."/>
            <person name="Caufield P.W."/>
            <person name="Cui Y."/>
            <person name="Zhang H."/>
            <person name="O'Toole P.W."/>
        </authorList>
    </citation>
    <scope>NUCLEOTIDE SEQUENCE [LARGE SCALE GENOMIC DNA]</scope>
    <source>
        <strain evidence="13 14">DSM 15814</strain>
    </source>
</reference>
<keyword evidence="14" id="KW-1185">Reference proteome</keyword>
<dbReference type="PATRIC" id="fig|1114972.6.peg.1193"/>
<evidence type="ECO:0000256" key="11">
    <source>
        <dbReference type="PIRSR" id="PIRSR037432-51"/>
    </source>
</evidence>
<name>A0A0R1RUL9_9LACO</name>
<dbReference type="InterPro" id="IPR036890">
    <property type="entry name" value="HATPase_C_sf"/>
</dbReference>
<keyword evidence="10" id="KW-0067">ATP-binding</keyword>
<keyword evidence="9" id="KW-0472">Membrane</keyword>
<keyword evidence="10" id="KW-0547">Nucleotide-binding</keyword>
<keyword evidence="5" id="KW-0812">Transmembrane</keyword>
<dbReference type="SUPFAM" id="SSF55874">
    <property type="entry name" value="ATPase domain of HSP90 chaperone/DNA topoisomerase II/histidine kinase"/>
    <property type="match status" value="1"/>
</dbReference>
<keyword evidence="6 10" id="KW-0418">Kinase</keyword>
<evidence type="ECO:0000256" key="2">
    <source>
        <dbReference type="ARBA" id="ARBA00004651"/>
    </source>
</evidence>
<dbReference type="STRING" id="1114972.FD35_GL001177"/>
<proteinExistence type="predicted"/>
<dbReference type="SMART" id="SM00387">
    <property type="entry name" value="HATPase_c"/>
    <property type="match status" value="1"/>
</dbReference>
<evidence type="ECO:0000313" key="13">
    <source>
        <dbReference type="EMBL" id="KRL56883.1"/>
    </source>
</evidence>
<dbReference type="Pfam" id="PF02518">
    <property type="entry name" value="HATPase_c"/>
    <property type="match status" value="1"/>
</dbReference>
<dbReference type="GO" id="GO:0005737">
    <property type="term" value="C:cytoplasm"/>
    <property type="evidence" value="ECO:0007669"/>
    <property type="project" value="InterPro"/>
</dbReference>
<dbReference type="InterPro" id="IPR005467">
    <property type="entry name" value="His_kinase_dom"/>
</dbReference>
<keyword evidence="7" id="KW-1133">Transmembrane helix</keyword>
<keyword evidence="8 10" id="KW-0902">Two-component regulatory system</keyword>
<evidence type="ECO:0000256" key="3">
    <source>
        <dbReference type="ARBA" id="ARBA00022475"/>
    </source>
</evidence>
<evidence type="ECO:0000256" key="1">
    <source>
        <dbReference type="ARBA" id="ARBA00000085"/>
    </source>
</evidence>
<evidence type="ECO:0000313" key="14">
    <source>
        <dbReference type="Proteomes" id="UP000051999"/>
    </source>
</evidence>
<dbReference type="Gene3D" id="3.30.565.10">
    <property type="entry name" value="Histidine kinase-like ATPase, C-terminal domain"/>
    <property type="match status" value="1"/>
</dbReference>
<dbReference type="GO" id="GO:0046983">
    <property type="term" value="F:protein dimerization activity"/>
    <property type="evidence" value="ECO:0007669"/>
    <property type="project" value="InterPro"/>
</dbReference>
<dbReference type="CDD" id="cd16917">
    <property type="entry name" value="HATPase_UhpB-NarQ-NarX-like"/>
    <property type="match status" value="1"/>
</dbReference>
<dbReference type="PANTHER" id="PTHR24421">
    <property type="entry name" value="NITRATE/NITRITE SENSOR PROTEIN NARX-RELATED"/>
    <property type="match status" value="1"/>
</dbReference>
<evidence type="ECO:0000256" key="4">
    <source>
        <dbReference type="ARBA" id="ARBA00022679"/>
    </source>
</evidence>
<comment type="caution">
    <text evidence="13">The sequence shown here is derived from an EMBL/GenBank/DDBJ whole genome shotgun (WGS) entry which is preliminary data.</text>
</comment>